<feature type="domain" description="Peptidase M50" evidence="13">
    <location>
        <begin position="138"/>
        <end position="179"/>
    </location>
</feature>
<feature type="transmembrane region" description="Helical" evidence="12">
    <location>
        <begin position="181"/>
        <end position="202"/>
    </location>
</feature>
<protein>
    <recommendedName>
        <fullName evidence="13">Peptidase M50 domain-containing protein</fullName>
    </recommendedName>
</protein>
<keyword evidence="11 12" id="KW-0472">Membrane</keyword>
<dbReference type="RefSeq" id="WP_165566673.1">
    <property type="nucleotide sequence ID" value="NZ_SAYU02000042.1"/>
</dbReference>
<evidence type="ECO:0000256" key="7">
    <source>
        <dbReference type="ARBA" id="ARBA00022801"/>
    </source>
</evidence>
<evidence type="ECO:0000256" key="2">
    <source>
        <dbReference type="ARBA" id="ARBA00004141"/>
    </source>
</evidence>
<sequence length="366" mass="37451">MSTSPQAPAGALRIGGVSGVPVYLDRTWLILGAFIAFTGYRAGVERGTGFAVAYAAWLVVAILLAVLGHEVGHAVVARGLGFRVHRIVATLWGGHTAYDGTGATPGRTALVALAGPAVNGALAALAAVAYVSLAEPAATFAWSFALLNALLAGFNLLPGLPLDGGAALQSLVWAVTGRRDLGLVVAGWIGRAVAAGLVVWFVLLPVVRGGRPDLIDVVVVLVMGWVLWTGATAAIRRAPVERIVDRVTVGDTAARAVVLPPDTTLDEARAHPDLVVCLDATGRPTLFLAQSPGEDPPGSTPIASVVRRLPDGNVVEAGPADGLAPVLRAMGESGVGLVVLTRGGEVWGVTSAQAVDAAARRDRART</sequence>
<proteinExistence type="inferred from homology"/>
<evidence type="ECO:0000256" key="9">
    <source>
        <dbReference type="ARBA" id="ARBA00022989"/>
    </source>
</evidence>
<comment type="similarity">
    <text evidence="3">Belongs to the peptidase M50B family.</text>
</comment>
<accession>A0A8T6R7X7</accession>
<evidence type="ECO:0000256" key="10">
    <source>
        <dbReference type="ARBA" id="ARBA00023049"/>
    </source>
</evidence>
<feature type="transmembrane region" description="Helical" evidence="12">
    <location>
        <begin position="139"/>
        <end position="160"/>
    </location>
</feature>
<dbReference type="GO" id="GO:0008237">
    <property type="term" value="F:metallopeptidase activity"/>
    <property type="evidence" value="ECO:0007669"/>
    <property type="project" value="UniProtKB-KW"/>
</dbReference>
<keyword evidence="9 12" id="KW-1133">Transmembrane helix</keyword>
<keyword evidence="10" id="KW-0482">Metalloprotease</keyword>
<dbReference type="EMBL" id="SAYU02000042">
    <property type="protein sequence ID" value="NHA68935.1"/>
    <property type="molecule type" value="Genomic_DNA"/>
</dbReference>
<dbReference type="AlphaFoldDB" id="A0A8T6R7X7"/>
<evidence type="ECO:0000259" key="13">
    <source>
        <dbReference type="Pfam" id="PF02163"/>
    </source>
</evidence>
<keyword evidence="6" id="KW-0479">Metal-binding</keyword>
<evidence type="ECO:0000256" key="11">
    <source>
        <dbReference type="ARBA" id="ARBA00023136"/>
    </source>
</evidence>
<keyword evidence="15" id="KW-1185">Reference proteome</keyword>
<organism evidence="14 15">
    <name type="scientific">Phycicoccus flavus</name>
    <dbReference type="NCBI Taxonomy" id="2502783"/>
    <lineage>
        <taxon>Bacteria</taxon>
        <taxon>Bacillati</taxon>
        <taxon>Actinomycetota</taxon>
        <taxon>Actinomycetes</taxon>
        <taxon>Micrococcales</taxon>
        <taxon>Intrasporangiaceae</taxon>
        <taxon>Phycicoccus</taxon>
    </lineage>
</organism>
<keyword evidence="7" id="KW-0378">Hydrolase</keyword>
<dbReference type="Pfam" id="PF02163">
    <property type="entry name" value="Peptidase_M50"/>
    <property type="match status" value="2"/>
</dbReference>
<reference evidence="14" key="1">
    <citation type="submission" date="2020-03" db="EMBL/GenBank/DDBJ databases">
        <title>Phycicoccus flavus sp. nov., a novel endophytic actinobacterium isolated from branch of Kandelia candel.</title>
        <authorList>
            <person name="Tuo L."/>
        </authorList>
    </citation>
    <scope>NUCLEOTIDE SEQUENCE</scope>
    <source>
        <strain evidence="14">CMS6Z-2</strain>
    </source>
</reference>
<evidence type="ECO:0000256" key="12">
    <source>
        <dbReference type="SAM" id="Phobius"/>
    </source>
</evidence>
<keyword evidence="5 12" id="KW-0812">Transmembrane</keyword>
<feature type="domain" description="Peptidase M50" evidence="13">
    <location>
        <begin position="58"/>
        <end position="132"/>
    </location>
</feature>
<evidence type="ECO:0000256" key="1">
    <source>
        <dbReference type="ARBA" id="ARBA00001947"/>
    </source>
</evidence>
<evidence type="ECO:0000256" key="5">
    <source>
        <dbReference type="ARBA" id="ARBA00022692"/>
    </source>
</evidence>
<evidence type="ECO:0000256" key="4">
    <source>
        <dbReference type="ARBA" id="ARBA00022670"/>
    </source>
</evidence>
<keyword evidence="4" id="KW-0645">Protease</keyword>
<dbReference type="InterPro" id="IPR008915">
    <property type="entry name" value="Peptidase_M50"/>
</dbReference>
<evidence type="ECO:0000256" key="3">
    <source>
        <dbReference type="ARBA" id="ARBA00007931"/>
    </source>
</evidence>
<name>A0A8T6R7X7_9MICO</name>
<evidence type="ECO:0000256" key="6">
    <source>
        <dbReference type="ARBA" id="ARBA00022723"/>
    </source>
</evidence>
<feature type="transmembrane region" description="Helical" evidence="12">
    <location>
        <begin position="214"/>
        <end position="235"/>
    </location>
</feature>
<dbReference type="GO" id="GO:0046872">
    <property type="term" value="F:metal ion binding"/>
    <property type="evidence" value="ECO:0007669"/>
    <property type="project" value="UniProtKB-KW"/>
</dbReference>
<feature type="transmembrane region" description="Helical" evidence="12">
    <location>
        <begin position="110"/>
        <end position="133"/>
    </location>
</feature>
<dbReference type="GO" id="GO:0006508">
    <property type="term" value="P:proteolysis"/>
    <property type="evidence" value="ECO:0007669"/>
    <property type="project" value="UniProtKB-KW"/>
</dbReference>
<dbReference type="PANTHER" id="PTHR39188">
    <property type="entry name" value="MEMBRANE-ASSOCIATED ZINC METALLOPROTEASE M50B"/>
    <property type="match status" value="1"/>
</dbReference>
<evidence type="ECO:0000313" key="15">
    <source>
        <dbReference type="Proteomes" id="UP000287866"/>
    </source>
</evidence>
<dbReference type="GO" id="GO:0016020">
    <property type="term" value="C:membrane"/>
    <property type="evidence" value="ECO:0007669"/>
    <property type="project" value="UniProtKB-SubCell"/>
</dbReference>
<comment type="cofactor">
    <cofactor evidence="1">
        <name>Zn(2+)</name>
        <dbReference type="ChEBI" id="CHEBI:29105"/>
    </cofactor>
</comment>
<dbReference type="PANTHER" id="PTHR39188:SF3">
    <property type="entry name" value="STAGE IV SPORULATION PROTEIN FB"/>
    <property type="match status" value="1"/>
</dbReference>
<evidence type="ECO:0000256" key="8">
    <source>
        <dbReference type="ARBA" id="ARBA00022833"/>
    </source>
</evidence>
<evidence type="ECO:0000313" key="14">
    <source>
        <dbReference type="EMBL" id="NHA68935.1"/>
    </source>
</evidence>
<feature type="transmembrane region" description="Helical" evidence="12">
    <location>
        <begin position="51"/>
        <end position="68"/>
    </location>
</feature>
<dbReference type="Proteomes" id="UP000287866">
    <property type="component" value="Unassembled WGS sequence"/>
</dbReference>
<keyword evidence="8" id="KW-0862">Zinc</keyword>
<gene>
    <name evidence="14" type="ORF">EPD83_012860</name>
</gene>
<comment type="subcellular location">
    <subcellularLocation>
        <location evidence="2">Membrane</location>
        <topology evidence="2">Multi-pass membrane protein</topology>
    </subcellularLocation>
</comment>
<comment type="caution">
    <text evidence="14">The sequence shown here is derived from an EMBL/GenBank/DDBJ whole genome shotgun (WGS) entry which is preliminary data.</text>
</comment>